<keyword evidence="8" id="KW-0560">Oxidoreductase</keyword>
<dbReference type="EC" id="1.2.4.1" evidence="8"/>
<keyword evidence="9" id="KW-0479">Metal-binding</keyword>
<dbReference type="GO" id="GO:0046872">
    <property type="term" value="F:metal ion binding"/>
    <property type="evidence" value="ECO:0007669"/>
    <property type="project" value="UniProtKB-KW"/>
</dbReference>
<dbReference type="InterPro" id="IPR005474">
    <property type="entry name" value="Transketolase_N"/>
</dbReference>
<comment type="function">
    <text evidence="4 8">Component of the pyruvate dehydrogenase (PDH) complex, that catalyzes the overall conversion of pyruvate to acetyl-CoA and CO(2).</text>
</comment>
<feature type="domain" description="Transketolase-like pyrimidine-binding" evidence="10">
    <location>
        <begin position="433"/>
        <end position="638"/>
    </location>
</feature>
<organism evidence="11">
    <name type="scientific">Candidatus Kentrum sp. DK</name>
    <dbReference type="NCBI Taxonomy" id="2126562"/>
    <lineage>
        <taxon>Bacteria</taxon>
        <taxon>Pseudomonadati</taxon>
        <taxon>Pseudomonadota</taxon>
        <taxon>Gammaproteobacteria</taxon>
        <taxon>Candidatus Kentrum</taxon>
    </lineage>
</organism>
<dbReference type="InterPro" id="IPR009014">
    <property type="entry name" value="Transketo_C/PFOR_II"/>
</dbReference>
<dbReference type="Gene3D" id="3.40.50.970">
    <property type="match status" value="2"/>
</dbReference>
<dbReference type="GO" id="GO:0004739">
    <property type="term" value="F:pyruvate dehydrogenase (acetyl-transferring) activity"/>
    <property type="evidence" value="ECO:0007669"/>
    <property type="project" value="UniProtKB-EC"/>
</dbReference>
<dbReference type="Pfam" id="PF00456">
    <property type="entry name" value="Transketolase_N"/>
    <property type="match status" value="1"/>
</dbReference>
<comment type="cofactor">
    <cofactor evidence="2 9">
        <name>Mg(2+)</name>
        <dbReference type="ChEBI" id="CHEBI:18420"/>
    </cofactor>
</comment>
<name>A0A450S3Q8_9GAMM</name>
<comment type="similarity">
    <text evidence="5">Belongs to the transketolase family.</text>
</comment>
<evidence type="ECO:0000256" key="5">
    <source>
        <dbReference type="ARBA" id="ARBA00007131"/>
    </source>
</evidence>
<evidence type="ECO:0000256" key="7">
    <source>
        <dbReference type="ARBA" id="ARBA00051231"/>
    </source>
</evidence>
<proteinExistence type="inferred from homology"/>
<dbReference type="InterPro" id="IPR004660">
    <property type="entry name" value="PDH_E1"/>
</dbReference>
<evidence type="ECO:0000313" key="11">
    <source>
        <dbReference type="EMBL" id="VFJ46370.1"/>
    </source>
</evidence>
<keyword evidence="8 11" id="KW-0670">Pyruvate</keyword>
<feature type="binding site" evidence="9">
    <location>
        <position position="170"/>
    </location>
    <ligand>
        <name>Mg(2+)</name>
        <dbReference type="ChEBI" id="CHEBI:18420"/>
    </ligand>
</feature>
<feature type="binding site" evidence="9">
    <location>
        <position position="202"/>
    </location>
    <ligand>
        <name>Mg(2+)</name>
        <dbReference type="ChEBI" id="CHEBI:18420"/>
    </ligand>
</feature>
<feature type="binding site" evidence="9">
    <location>
        <position position="200"/>
    </location>
    <ligand>
        <name>Mg(2+)</name>
        <dbReference type="ChEBI" id="CHEBI:18420"/>
    </ligand>
</feature>
<keyword evidence="9" id="KW-0460">Magnesium</keyword>
<sequence>MSHQDTPSTQPVIAPRDLACIEALNKKVHWLSAWTIHHANHLRPKRDSLKIGGHQASSASLATIMSALYFHVLDSRDRVAVKPHASPVFHAIQYLLGNQTRDQLQRFRALGGAQSYPSRTKDADDVDFSTGSVGLGVALTSFASLAQDYLLARNWVREEDRGRMIALLGDAELDEGNIHEALIEGYKQELRNTWWIIDYNRQSLDSVTPDRMFGRFEDIFRTSGWNVTIIKYGKRQEEAFTRPGGEALRQWIDDCPNSLYSALTFKGGAAWRAELLKDKGDVPGFAELLASYDDDALHELMVNLGGHDLERVLEAFRGVAGDERPQCFIAYTTKGLGMPFQGHKDNHAGLMSPEQFAKYQKTMAVPEGEEWEPFAGMKAMRPELEEFLARVPLGAVYRAGARGDGKPVLRRHAAPRIPIPPPEEFPTVEGDPQSTQAAFGRILHVLGRGKSELAERIVTTSPDVTVTTNLSGWVNNRGVFHRTEREDVFHQQNIVSLQKWEMSPTGQHWELGIAENNLFLVLAALGLTGTLFGQRLLPVGALYDPFIARGLDSLIYGCYQDARFILAGTPSGITLAPEGGAHQSVYMPLIGMGQDHLLYFEPAYAGELTEILRWALEYIQEEDGCSVYIRLSTRMIPQITLPGTPAWRKELLRGGYWQRPPAEGARVAIVYAGAVAPEAQSAFETLTDTLPGAGLLAVTSPDRLHADWRKSLQARPRLGTGVRSHIERLLRPLAPDATLVTVMDGAPQTLSWLGSVLGHRVIPLGVDRFGQSGDIESLYRVYGIDTAAIVAACETASAR</sequence>
<dbReference type="PANTHER" id="PTHR43825:SF4">
    <property type="entry name" value="PYRUVATE DEHYDROGENASE E1 COMPONENT"/>
    <property type="match status" value="1"/>
</dbReference>
<dbReference type="PIRSF" id="PIRSF000156">
    <property type="entry name" value="Pyruvate_dh_E1"/>
    <property type="match status" value="1"/>
</dbReference>
<protein>
    <recommendedName>
        <fullName evidence="6 8">Pyruvate dehydrogenase E1 component</fullName>
        <ecNumber evidence="8">1.2.4.1</ecNumber>
    </recommendedName>
</protein>
<dbReference type="SUPFAM" id="SSF52518">
    <property type="entry name" value="Thiamin diphosphate-binding fold (THDP-binding)"/>
    <property type="match status" value="2"/>
</dbReference>
<dbReference type="InterPro" id="IPR005475">
    <property type="entry name" value="Transketolase-like_Pyr-bd"/>
</dbReference>
<evidence type="ECO:0000256" key="9">
    <source>
        <dbReference type="PIRSR" id="PIRSR000156-1"/>
    </source>
</evidence>
<dbReference type="InterPro" id="IPR029061">
    <property type="entry name" value="THDP-binding"/>
</dbReference>
<dbReference type="PANTHER" id="PTHR43825">
    <property type="entry name" value="PYRUVATE DEHYDROGENASE E1 COMPONENT"/>
    <property type="match status" value="1"/>
</dbReference>
<dbReference type="SMART" id="SM00861">
    <property type="entry name" value="Transket_pyr"/>
    <property type="match status" value="1"/>
</dbReference>
<reference evidence="11" key="1">
    <citation type="submission" date="2019-02" db="EMBL/GenBank/DDBJ databases">
        <authorList>
            <person name="Gruber-Vodicka R. H."/>
            <person name="Seah K. B. B."/>
        </authorList>
    </citation>
    <scope>NUCLEOTIDE SEQUENCE</scope>
    <source>
        <strain evidence="11">BECK_DK47</strain>
    </source>
</reference>
<evidence type="ECO:0000256" key="2">
    <source>
        <dbReference type="ARBA" id="ARBA00001946"/>
    </source>
</evidence>
<dbReference type="InterPro" id="IPR051157">
    <property type="entry name" value="PDH/Transketolase"/>
</dbReference>
<accession>A0A450S3Q8</accession>
<evidence type="ECO:0000256" key="1">
    <source>
        <dbReference type="ARBA" id="ARBA00001913"/>
    </source>
</evidence>
<comment type="cofactor">
    <cofactor evidence="3 8">
        <name>thiamine diphosphate</name>
        <dbReference type="ChEBI" id="CHEBI:58937"/>
    </cofactor>
</comment>
<comment type="catalytic activity">
    <reaction evidence="7 8">
        <text>N(6)-[(R)-lipoyl]-L-lysyl-[protein] + pyruvate + H(+) = N(6)-[(R)-S(8)-acetyldihydrolipoyl]-L-lysyl-[protein] + CO2</text>
        <dbReference type="Rhea" id="RHEA:19189"/>
        <dbReference type="Rhea" id="RHEA-COMP:10474"/>
        <dbReference type="Rhea" id="RHEA-COMP:10478"/>
        <dbReference type="ChEBI" id="CHEBI:15361"/>
        <dbReference type="ChEBI" id="CHEBI:15378"/>
        <dbReference type="ChEBI" id="CHEBI:16526"/>
        <dbReference type="ChEBI" id="CHEBI:83099"/>
        <dbReference type="ChEBI" id="CHEBI:83111"/>
        <dbReference type="EC" id="1.2.4.1"/>
    </reaction>
</comment>
<evidence type="ECO:0000256" key="4">
    <source>
        <dbReference type="ARBA" id="ARBA00003157"/>
    </source>
</evidence>
<keyword evidence="8" id="KW-0786">Thiamine pyrophosphate</keyword>
<evidence type="ECO:0000256" key="6">
    <source>
        <dbReference type="ARBA" id="ARBA00017172"/>
    </source>
</evidence>
<comment type="cofactor">
    <cofactor evidence="1">
        <name>Ca(2+)</name>
        <dbReference type="ChEBI" id="CHEBI:29108"/>
    </cofactor>
</comment>
<evidence type="ECO:0000259" key="10">
    <source>
        <dbReference type="SMART" id="SM00861"/>
    </source>
</evidence>
<dbReference type="AlphaFoldDB" id="A0A450S3Q8"/>
<dbReference type="SUPFAM" id="SSF52922">
    <property type="entry name" value="TK C-terminal domain-like"/>
    <property type="match status" value="1"/>
</dbReference>
<dbReference type="EMBL" id="CAADEX010000013">
    <property type="protein sequence ID" value="VFJ46370.1"/>
    <property type="molecule type" value="Genomic_DNA"/>
</dbReference>
<evidence type="ECO:0000256" key="3">
    <source>
        <dbReference type="ARBA" id="ARBA00001964"/>
    </source>
</evidence>
<evidence type="ECO:0000256" key="8">
    <source>
        <dbReference type="PIRNR" id="PIRNR000156"/>
    </source>
</evidence>
<dbReference type="Gene3D" id="3.40.50.920">
    <property type="match status" value="1"/>
</dbReference>
<gene>
    <name evidence="11" type="ORF">BECKDK2373B_GA0170837_10131</name>
</gene>